<dbReference type="PANTHER" id="PTHR43442:SF3">
    <property type="entry name" value="GLUCONOKINASE-RELATED"/>
    <property type="match status" value="1"/>
</dbReference>
<evidence type="ECO:0000256" key="8">
    <source>
        <dbReference type="ARBA" id="ARBA00023064"/>
    </source>
</evidence>
<dbReference type="EC" id="2.7.1.12" evidence="3 10"/>
<evidence type="ECO:0000256" key="4">
    <source>
        <dbReference type="ARBA" id="ARBA00022679"/>
    </source>
</evidence>
<keyword evidence="7 10" id="KW-0067">ATP-binding</keyword>
<evidence type="ECO:0000313" key="12">
    <source>
        <dbReference type="Proteomes" id="UP000466794"/>
    </source>
</evidence>
<evidence type="ECO:0000256" key="3">
    <source>
        <dbReference type="ARBA" id="ARBA00012054"/>
    </source>
</evidence>
<dbReference type="InterPro" id="IPR006001">
    <property type="entry name" value="Therm_gnt_kin"/>
</dbReference>
<dbReference type="RefSeq" id="WP_157387766.1">
    <property type="nucleotide sequence ID" value="NZ_WRPP01000002.1"/>
</dbReference>
<reference evidence="11 12" key="1">
    <citation type="submission" date="2019-12" db="EMBL/GenBank/DDBJ databases">
        <title>Nocardia sp. nov. ET3-3 isolated from soil.</title>
        <authorList>
            <person name="Kanchanasin P."/>
            <person name="Tanasupawat S."/>
            <person name="Yuki M."/>
            <person name="Kudo T."/>
        </authorList>
    </citation>
    <scope>NUCLEOTIDE SEQUENCE [LARGE SCALE GENOMIC DNA]</scope>
    <source>
        <strain evidence="11 12">ET3-3</strain>
    </source>
</reference>
<dbReference type="EMBL" id="WRPP01000002">
    <property type="protein sequence ID" value="MVU78228.1"/>
    <property type="molecule type" value="Genomic_DNA"/>
</dbReference>
<evidence type="ECO:0000256" key="2">
    <source>
        <dbReference type="ARBA" id="ARBA00008420"/>
    </source>
</evidence>
<dbReference type="GO" id="GO:0019521">
    <property type="term" value="P:D-gluconate metabolic process"/>
    <property type="evidence" value="ECO:0007669"/>
    <property type="project" value="UniProtKB-KW"/>
</dbReference>
<evidence type="ECO:0000313" key="11">
    <source>
        <dbReference type="EMBL" id="MVU78228.1"/>
    </source>
</evidence>
<dbReference type="GO" id="GO:0005524">
    <property type="term" value="F:ATP binding"/>
    <property type="evidence" value="ECO:0007669"/>
    <property type="project" value="UniProtKB-KW"/>
</dbReference>
<keyword evidence="4 10" id="KW-0808">Transferase</keyword>
<dbReference type="Gene3D" id="3.40.50.300">
    <property type="entry name" value="P-loop containing nucleotide triphosphate hydrolases"/>
    <property type="match status" value="1"/>
</dbReference>
<comment type="similarity">
    <text evidence="2 10">Belongs to the gluconokinase GntK/GntV family.</text>
</comment>
<name>A0A7K1UWK4_9NOCA</name>
<dbReference type="GO" id="GO:0046316">
    <property type="term" value="F:gluconokinase activity"/>
    <property type="evidence" value="ECO:0007669"/>
    <property type="project" value="UniProtKB-EC"/>
</dbReference>
<dbReference type="NCBIfam" id="TIGR01313">
    <property type="entry name" value="therm_gnt_kin"/>
    <property type="match status" value="1"/>
</dbReference>
<dbReference type="Pfam" id="PF13671">
    <property type="entry name" value="AAA_33"/>
    <property type="match status" value="1"/>
</dbReference>
<evidence type="ECO:0000256" key="7">
    <source>
        <dbReference type="ARBA" id="ARBA00022840"/>
    </source>
</evidence>
<evidence type="ECO:0000256" key="9">
    <source>
        <dbReference type="ARBA" id="ARBA00048090"/>
    </source>
</evidence>
<sequence>MESTPRPHIVVLMGVSGSGKSTVAGMLVSTLGWDLLEGDDLHPPANIAKMHAGHALTDADREPWLEAIAEWMSEEVAAGRSALVTCSALKRSYRDILRRSMIGHPEAVLTFLHLTGSREDLQRRLTARMDHFMPPGLLDSQLETLESPGPDEHIVSIEIGPPPNEVAAAALAAIRAHS</sequence>
<organism evidence="11 12">
    <name type="scientific">Nocardia terrae</name>
    <dbReference type="NCBI Taxonomy" id="2675851"/>
    <lineage>
        <taxon>Bacteria</taxon>
        <taxon>Bacillati</taxon>
        <taxon>Actinomycetota</taxon>
        <taxon>Actinomycetes</taxon>
        <taxon>Mycobacteriales</taxon>
        <taxon>Nocardiaceae</taxon>
        <taxon>Nocardia</taxon>
    </lineage>
</organism>
<accession>A0A7K1UWK4</accession>
<dbReference type="GO" id="GO:0005737">
    <property type="term" value="C:cytoplasm"/>
    <property type="evidence" value="ECO:0007669"/>
    <property type="project" value="TreeGrafter"/>
</dbReference>
<keyword evidence="5 10" id="KW-0547">Nucleotide-binding</keyword>
<comment type="caution">
    <text evidence="11">The sequence shown here is derived from an EMBL/GenBank/DDBJ whole genome shotgun (WGS) entry which is preliminary data.</text>
</comment>
<dbReference type="SUPFAM" id="SSF52540">
    <property type="entry name" value="P-loop containing nucleoside triphosphate hydrolases"/>
    <property type="match status" value="1"/>
</dbReference>
<evidence type="ECO:0000256" key="6">
    <source>
        <dbReference type="ARBA" id="ARBA00022777"/>
    </source>
</evidence>
<protein>
    <recommendedName>
        <fullName evidence="3 10">Gluconokinase</fullName>
        <ecNumber evidence="3 10">2.7.1.12</ecNumber>
    </recommendedName>
</protein>
<keyword evidence="8" id="KW-0311">Gluconate utilization</keyword>
<evidence type="ECO:0000256" key="10">
    <source>
        <dbReference type="RuleBase" id="RU363066"/>
    </source>
</evidence>
<proteinExistence type="inferred from homology"/>
<comment type="pathway">
    <text evidence="1">Carbohydrate acid metabolism.</text>
</comment>
<dbReference type="PANTHER" id="PTHR43442">
    <property type="entry name" value="GLUCONOKINASE-RELATED"/>
    <property type="match status" value="1"/>
</dbReference>
<dbReference type="FunFam" id="3.40.50.300:FF:000522">
    <property type="entry name" value="Gluconokinase"/>
    <property type="match status" value="1"/>
</dbReference>
<comment type="catalytic activity">
    <reaction evidence="9 10">
        <text>D-gluconate + ATP = 6-phospho-D-gluconate + ADP + H(+)</text>
        <dbReference type="Rhea" id="RHEA:19433"/>
        <dbReference type="ChEBI" id="CHEBI:15378"/>
        <dbReference type="ChEBI" id="CHEBI:18391"/>
        <dbReference type="ChEBI" id="CHEBI:30616"/>
        <dbReference type="ChEBI" id="CHEBI:58759"/>
        <dbReference type="ChEBI" id="CHEBI:456216"/>
        <dbReference type="EC" id="2.7.1.12"/>
    </reaction>
</comment>
<dbReference type="AlphaFoldDB" id="A0A7K1UWK4"/>
<gene>
    <name evidence="11" type="ORF">GPX89_13365</name>
</gene>
<evidence type="ECO:0000256" key="1">
    <source>
        <dbReference type="ARBA" id="ARBA00004761"/>
    </source>
</evidence>
<evidence type="ECO:0000256" key="5">
    <source>
        <dbReference type="ARBA" id="ARBA00022741"/>
    </source>
</evidence>
<keyword evidence="12" id="KW-1185">Reference proteome</keyword>
<keyword evidence="6 10" id="KW-0418">Kinase</keyword>
<dbReference type="Proteomes" id="UP000466794">
    <property type="component" value="Unassembled WGS sequence"/>
</dbReference>
<dbReference type="InterPro" id="IPR027417">
    <property type="entry name" value="P-loop_NTPase"/>
</dbReference>
<dbReference type="CDD" id="cd02021">
    <property type="entry name" value="GntK"/>
    <property type="match status" value="1"/>
</dbReference>